<dbReference type="GO" id="GO:0005634">
    <property type="term" value="C:nucleus"/>
    <property type="evidence" value="ECO:0007669"/>
    <property type="project" value="UniProtKB-SubCell"/>
</dbReference>
<dbReference type="CDD" id="cd19715">
    <property type="entry name" value="bHLH_TS_amos_like"/>
    <property type="match status" value="1"/>
</dbReference>
<evidence type="ECO:0000256" key="8">
    <source>
        <dbReference type="SAM" id="MobiDB-lite"/>
    </source>
</evidence>
<keyword evidence="11" id="KW-1185">Reference proteome</keyword>
<evidence type="ECO:0000256" key="1">
    <source>
        <dbReference type="ARBA" id="ARBA00004123"/>
    </source>
</evidence>
<feature type="region of interest" description="Disordered" evidence="8">
    <location>
        <begin position="65"/>
        <end position="86"/>
    </location>
</feature>
<dbReference type="GO" id="GO:0061564">
    <property type="term" value="P:axon development"/>
    <property type="evidence" value="ECO:0007669"/>
    <property type="project" value="TreeGrafter"/>
</dbReference>
<protein>
    <recommendedName>
        <fullName evidence="9">BHLH domain-containing protein</fullName>
    </recommendedName>
</protein>
<evidence type="ECO:0000256" key="5">
    <source>
        <dbReference type="ARBA" id="ARBA00023015"/>
    </source>
</evidence>
<evidence type="ECO:0000256" key="7">
    <source>
        <dbReference type="ARBA" id="ARBA00023242"/>
    </source>
</evidence>
<dbReference type="FunFam" id="4.10.280.10:FF:000025">
    <property type="entry name" value="protein atonal homolog 7"/>
    <property type="match status" value="1"/>
</dbReference>
<dbReference type="SMART" id="SM00353">
    <property type="entry name" value="HLH"/>
    <property type="match status" value="1"/>
</dbReference>
<dbReference type="Gene3D" id="4.10.280.10">
    <property type="entry name" value="Helix-loop-helix DNA-binding domain"/>
    <property type="match status" value="1"/>
</dbReference>
<comment type="subcellular location">
    <subcellularLocation>
        <location evidence="1">Nucleus</location>
    </subcellularLocation>
</comment>
<keyword evidence="7" id="KW-0539">Nucleus</keyword>
<dbReference type="SUPFAM" id="SSF47459">
    <property type="entry name" value="HLH, helix-loop-helix DNA-binding domain"/>
    <property type="match status" value="1"/>
</dbReference>
<dbReference type="EMBL" id="JAEAOA010000162">
    <property type="protein sequence ID" value="KAK3610825.1"/>
    <property type="molecule type" value="Genomic_DNA"/>
</dbReference>
<dbReference type="Pfam" id="PF00010">
    <property type="entry name" value="HLH"/>
    <property type="match status" value="1"/>
</dbReference>
<dbReference type="InterPro" id="IPR036638">
    <property type="entry name" value="HLH_DNA-bd_sf"/>
</dbReference>
<reference evidence="10" key="2">
    <citation type="journal article" date="2021" name="Genome Biol. Evol.">
        <title>Developing a high-quality reference genome for a parasitic bivalve with doubly uniparental inheritance (Bivalvia: Unionida).</title>
        <authorList>
            <person name="Smith C.H."/>
        </authorList>
    </citation>
    <scope>NUCLEOTIDE SEQUENCE</scope>
    <source>
        <strain evidence="10">CHS0354</strain>
        <tissue evidence="10">Mantle</tissue>
    </source>
</reference>
<evidence type="ECO:0000256" key="4">
    <source>
        <dbReference type="ARBA" id="ARBA00022902"/>
    </source>
</evidence>
<evidence type="ECO:0000259" key="9">
    <source>
        <dbReference type="PROSITE" id="PS50888"/>
    </source>
</evidence>
<evidence type="ECO:0000256" key="3">
    <source>
        <dbReference type="ARBA" id="ARBA00022782"/>
    </source>
</evidence>
<keyword evidence="3" id="KW-0221">Differentiation</keyword>
<feature type="compositionally biased region" description="Low complexity" evidence="8">
    <location>
        <begin position="69"/>
        <end position="81"/>
    </location>
</feature>
<dbReference type="GO" id="GO:0000981">
    <property type="term" value="F:DNA-binding transcription factor activity, RNA polymerase II-specific"/>
    <property type="evidence" value="ECO:0007669"/>
    <property type="project" value="TreeGrafter"/>
</dbReference>
<dbReference type="PANTHER" id="PTHR19290:SF162">
    <property type="entry name" value="TRANSCRIPTION FACTOR ATOH7"/>
    <property type="match status" value="1"/>
</dbReference>
<dbReference type="GO" id="GO:0045944">
    <property type="term" value="P:positive regulation of transcription by RNA polymerase II"/>
    <property type="evidence" value="ECO:0007669"/>
    <property type="project" value="TreeGrafter"/>
</dbReference>
<reference evidence="10" key="1">
    <citation type="journal article" date="2021" name="Genome Biol. Evol.">
        <title>A High-Quality Reference Genome for a Parasitic Bivalve with Doubly Uniparental Inheritance (Bivalvia: Unionida).</title>
        <authorList>
            <person name="Smith C.H."/>
        </authorList>
    </citation>
    <scope>NUCLEOTIDE SEQUENCE</scope>
    <source>
        <strain evidence="10">CHS0354</strain>
    </source>
</reference>
<evidence type="ECO:0000256" key="6">
    <source>
        <dbReference type="ARBA" id="ARBA00023163"/>
    </source>
</evidence>
<reference evidence="10" key="3">
    <citation type="submission" date="2023-05" db="EMBL/GenBank/DDBJ databases">
        <authorList>
            <person name="Smith C.H."/>
        </authorList>
    </citation>
    <scope>NUCLEOTIDE SEQUENCE</scope>
    <source>
        <strain evidence="10">CHS0354</strain>
        <tissue evidence="10">Mantle</tissue>
    </source>
</reference>
<evidence type="ECO:0000256" key="2">
    <source>
        <dbReference type="ARBA" id="ARBA00022473"/>
    </source>
</evidence>
<gene>
    <name evidence="10" type="ORF">CHS0354_001678</name>
</gene>
<dbReference type="PANTHER" id="PTHR19290">
    <property type="entry name" value="BASIC HELIX-LOOP-HELIX PROTEIN NEUROGENIN-RELATED"/>
    <property type="match status" value="1"/>
</dbReference>
<comment type="caution">
    <text evidence="10">The sequence shown here is derived from an EMBL/GenBank/DDBJ whole genome shotgun (WGS) entry which is preliminary data.</text>
</comment>
<keyword evidence="4" id="KW-0524">Neurogenesis</keyword>
<dbReference type="GO" id="GO:0070888">
    <property type="term" value="F:E-box binding"/>
    <property type="evidence" value="ECO:0007669"/>
    <property type="project" value="TreeGrafter"/>
</dbReference>
<dbReference type="AlphaFoldDB" id="A0AAE0TJ11"/>
<evidence type="ECO:0000313" key="10">
    <source>
        <dbReference type="EMBL" id="KAK3610825.1"/>
    </source>
</evidence>
<dbReference type="GO" id="GO:0007423">
    <property type="term" value="P:sensory organ development"/>
    <property type="evidence" value="ECO:0007669"/>
    <property type="project" value="TreeGrafter"/>
</dbReference>
<keyword evidence="5" id="KW-0805">Transcription regulation</keyword>
<proteinExistence type="predicted"/>
<evidence type="ECO:0000313" key="11">
    <source>
        <dbReference type="Proteomes" id="UP001195483"/>
    </source>
</evidence>
<organism evidence="10 11">
    <name type="scientific">Potamilus streckersoni</name>
    <dbReference type="NCBI Taxonomy" id="2493646"/>
    <lineage>
        <taxon>Eukaryota</taxon>
        <taxon>Metazoa</taxon>
        <taxon>Spiralia</taxon>
        <taxon>Lophotrochozoa</taxon>
        <taxon>Mollusca</taxon>
        <taxon>Bivalvia</taxon>
        <taxon>Autobranchia</taxon>
        <taxon>Heteroconchia</taxon>
        <taxon>Palaeoheterodonta</taxon>
        <taxon>Unionida</taxon>
        <taxon>Unionoidea</taxon>
        <taxon>Unionidae</taxon>
        <taxon>Ambleminae</taxon>
        <taxon>Lampsilini</taxon>
        <taxon>Potamilus</taxon>
    </lineage>
</organism>
<feature type="domain" description="BHLH" evidence="9">
    <location>
        <begin position="158"/>
        <end position="210"/>
    </location>
</feature>
<accession>A0AAE0TJ11</accession>
<dbReference type="PROSITE" id="PS50888">
    <property type="entry name" value="BHLH"/>
    <property type="match status" value="1"/>
</dbReference>
<name>A0AAE0TJ11_9BIVA</name>
<keyword evidence="6" id="KW-0804">Transcription</keyword>
<dbReference type="Proteomes" id="UP001195483">
    <property type="component" value="Unassembled WGS sequence"/>
</dbReference>
<dbReference type="GO" id="GO:0046983">
    <property type="term" value="F:protein dimerization activity"/>
    <property type="evidence" value="ECO:0007669"/>
    <property type="project" value="InterPro"/>
</dbReference>
<dbReference type="InterPro" id="IPR011598">
    <property type="entry name" value="bHLH_dom"/>
</dbReference>
<sequence>MLINYDHRQCYKPIPFVNLNKTRVMTTVMEQDVKGVLRLDSLHRLDSVRDFDELESPFSSYYRKSGSIPGVSPNEPSSPSSKEPHQFGFDGPIIPHKNYTVQKHTEQEHSSVLKVPLVLQGHDKGRFNKKDLNQRLGKINVQSRRRRHLPVCKEVLRTRRLAANARERRRMESLNAAFDRLRAVIPSFGGDTKLSKYETLQMAQTYINALKDLL</sequence>
<dbReference type="InterPro" id="IPR050359">
    <property type="entry name" value="bHLH_transcription_factors"/>
</dbReference>
<keyword evidence="2" id="KW-0217">Developmental protein</keyword>